<name>A0AAJ0ETQ4_9PEZI</name>
<feature type="compositionally biased region" description="Basic and acidic residues" evidence="1">
    <location>
        <begin position="1"/>
        <end position="13"/>
    </location>
</feature>
<feature type="region of interest" description="Disordered" evidence="1">
    <location>
        <begin position="1"/>
        <end position="48"/>
    </location>
</feature>
<organism evidence="2 3">
    <name type="scientific">Colletotrichum godetiae</name>
    <dbReference type="NCBI Taxonomy" id="1209918"/>
    <lineage>
        <taxon>Eukaryota</taxon>
        <taxon>Fungi</taxon>
        <taxon>Dikarya</taxon>
        <taxon>Ascomycota</taxon>
        <taxon>Pezizomycotina</taxon>
        <taxon>Sordariomycetes</taxon>
        <taxon>Hypocreomycetidae</taxon>
        <taxon>Glomerellales</taxon>
        <taxon>Glomerellaceae</taxon>
        <taxon>Colletotrichum</taxon>
        <taxon>Colletotrichum acutatum species complex</taxon>
    </lineage>
</organism>
<protein>
    <submittedName>
        <fullName evidence="2">Uncharacterized protein</fullName>
    </submittedName>
</protein>
<dbReference type="RefSeq" id="XP_060427556.1">
    <property type="nucleotide sequence ID" value="XM_060575303.1"/>
</dbReference>
<comment type="caution">
    <text evidence="2">The sequence shown here is derived from an EMBL/GenBank/DDBJ whole genome shotgun (WGS) entry which is preliminary data.</text>
</comment>
<reference evidence="2" key="1">
    <citation type="submission" date="2021-06" db="EMBL/GenBank/DDBJ databases">
        <title>Comparative genomics, transcriptomics and evolutionary studies reveal genomic signatures of adaptation to plant cell wall in hemibiotrophic fungi.</title>
        <authorList>
            <consortium name="DOE Joint Genome Institute"/>
            <person name="Baroncelli R."/>
            <person name="Diaz J.F."/>
            <person name="Benocci T."/>
            <person name="Peng M."/>
            <person name="Battaglia E."/>
            <person name="Haridas S."/>
            <person name="Andreopoulos W."/>
            <person name="Labutti K."/>
            <person name="Pangilinan J."/>
            <person name="Floch G.L."/>
            <person name="Makela M.R."/>
            <person name="Henrissat B."/>
            <person name="Grigoriev I.V."/>
            <person name="Crouch J.A."/>
            <person name="De Vries R.P."/>
            <person name="Sukno S.A."/>
            <person name="Thon M.R."/>
        </authorList>
    </citation>
    <scope>NUCLEOTIDE SEQUENCE</scope>
    <source>
        <strain evidence="2">CBS 193.32</strain>
    </source>
</reference>
<accession>A0AAJ0ETQ4</accession>
<evidence type="ECO:0000313" key="2">
    <source>
        <dbReference type="EMBL" id="KAK1673553.1"/>
    </source>
</evidence>
<dbReference type="GeneID" id="85459829"/>
<dbReference type="AlphaFoldDB" id="A0AAJ0ETQ4"/>
<keyword evidence="3" id="KW-1185">Reference proteome</keyword>
<evidence type="ECO:0000256" key="1">
    <source>
        <dbReference type="SAM" id="MobiDB-lite"/>
    </source>
</evidence>
<dbReference type="EMBL" id="JAHMHR010000030">
    <property type="protein sequence ID" value="KAK1673553.1"/>
    <property type="molecule type" value="Genomic_DNA"/>
</dbReference>
<evidence type="ECO:0000313" key="3">
    <source>
        <dbReference type="Proteomes" id="UP001224890"/>
    </source>
</evidence>
<proteinExistence type="predicted"/>
<dbReference type="Proteomes" id="UP001224890">
    <property type="component" value="Unassembled WGS sequence"/>
</dbReference>
<sequence length="73" mass="8208">MADGRGDSERDGNSDPYSGSDPLYSKPPPLSRKQRRQSQGESDRLRAEFRRTVGYSRIYSIASTPTMSQIINI</sequence>
<gene>
    <name evidence="2" type="ORF">BDP55DRAFT_669543</name>
</gene>